<evidence type="ECO:0000313" key="2">
    <source>
        <dbReference type="Proteomes" id="UP000017246"/>
    </source>
</evidence>
<dbReference type="AlphaFoldDB" id="A0A068Y8Q0"/>
<dbReference type="EMBL" id="LN902842">
    <property type="protein sequence ID" value="CDS39631.1"/>
    <property type="molecule type" value="Genomic_DNA"/>
</dbReference>
<name>A0A068Y8Q0_ECHMU</name>
<sequence length="85" mass="9679">MSSTLGLLSLLSALDSCTHFRHSVLPQTLDYVFSIAIVVRLLPNYPLFTRFLQCQGKVNDISFYLIKKTLCTDVNDVRTETINRL</sequence>
<organism evidence="1 2">
    <name type="scientific">Echinococcus multilocularis</name>
    <name type="common">Fox tapeworm</name>
    <dbReference type="NCBI Taxonomy" id="6211"/>
    <lineage>
        <taxon>Eukaryota</taxon>
        <taxon>Metazoa</taxon>
        <taxon>Spiralia</taxon>
        <taxon>Lophotrochozoa</taxon>
        <taxon>Platyhelminthes</taxon>
        <taxon>Cestoda</taxon>
        <taxon>Eucestoda</taxon>
        <taxon>Cyclophyllidea</taxon>
        <taxon>Taeniidae</taxon>
        <taxon>Echinococcus</taxon>
    </lineage>
</organism>
<protein>
    <submittedName>
        <fullName evidence="1">Expressed protein</fullName>
    </submittedName>
</protein>
<accession>A0A068Y8Q0</accession>
<dbReference type="Proteomes" id="UP000017246">
    <property type="component" value="Unassembled WGS sequence"/>
</dbReference>
<reference evidence="1" key="1">
    <citation type="journal article" date="2013" name="Nature">
        <title>The genomes of four tapeworm species reveal adaptations to parasitism.</title>
        <authorList>
            <person name="Tsai I.J."/>
            <person name="Zarowiecki M."/>
            <person name="Holroyd N."/>
            <person name="Garciarrubio A."/>
            <person name="Sanchez-Flores A."/>
            <person name="Brooks K.L."/>
            <person name="Tracey A."/>
            <person name="Bobes R.J."/>
            <person name="Fragoso G."/>
            <person name="Sciutto E."/>
            <person name="Aslett M."/>
            <person name="Beasley H."/>
            <person name="Bennett H.M."/>
            <person name="Cai J."/>
            <person name="Camicia F."/>
            <person name="Clark R."/>
            <person name="Cucher M."/>
            <person name="De Silva N."/>
            <person name="Day T.A."/>
            <person name="Deplazes P."/>
            <person name="Estrada K."/>
            <person name="Fernandez C."/>
            <person name="Holland P.W."/>
            <person name="Hou J."/>
            <person name="Hu S."/>
            <person name="Huckvale T."/>
            <person name="Hung S.S."/>
            <person name="Kamenetzky L."/>
            <person name="Keane J.A."/>
            <person name="Kiss F."/>
            <person name="Koziol U."/>
            <person name="Lambert O."/>
            <person name="Liu K."/>
            <person name="Luo X."/>
            <person name="Luo Y."/>
            <person name="Macchiaroli N."/>
            <person name="Nichol S."/>
            <person name="Paps J."/>
            <person name="Parkinson J."/>
            <person name="Pouchkina-Stantcheva N."/>
            <person name="Riddiford N."/>
            <person name="Rosenzvit M."/>
            <person name="Salinas G."/>
            <person name="Wasmuth J.D."/>
            <person name="Zamanian M."/>
            <person name="Zheng Y."/>
            <person name="Cai X."/>
            <person name="Soberon X."/>
            <person name="Olson P.D."/>
            <person name="Laclette J.P."/>
            <person name="Brehm K."/>
            <person name="Berriman M."/>
            <person name="Garciarrubio A."/>
            <person name="Bobes R.J."/>
            <person name="Fragoso G."/>
            <person name="Sanchez-Flores A."/>
            <person name="Estrada K."/>
            <person name="Cevallos M.A."/>
            <person name="Morett E."/>
            <person name="Gonzalez V."/>
            <person name="Portillo T."/>
            <person name="Ochoa-Leyva A."/>
            <person name="Jose M.V."/>
            <person name="Sciutto E."/>
            <person name="Landa A."/>
            <person name="Jimenez L."/>
            <person name="Valdes V."/>
            <person name="Carrero J.C."/>
            <person name="Larralde C."/>
            <person name="Morales-Montor J."/>
            <person name="Limon-Lason J."/>
            <person name="Soberon X."/>
            <person name="Laclette J.P."/>
        </authorList>
    </citation>
    <scope>NUCLEOTIDE SEQUENCE [LARGE SCALE GENOMIC DNA]</scope>
</reference>
<keyword evidence="2" id="KW-1185">Reference proteome</keyword>
<evidence type="ECO:0000313" key="1">
    <source>
        <dbReference type="EMBL" id="CDS39631.1"/>
    </source>
</evidence>
<gene>
    <name evidence="1" type="ORF">EmuJ_000717200</name>
</gene>
<reference evidence="1" key="2">
    <citation type="submission" date="2015-11" db="EMBL/GenBank/DDBJ databases">
        <authorList>
            <person name="Zhang Y."/>
            <person name="Guo Z."/>
        </authorList>
    </citation>
    <scope>NUCLEOTIDE SEQUENCE</scope>
</reference>
<proteinExistence type="predicted"/>